<dbReference type="PANTHER" id="PTHR42951">
    <property type="entry name" value="METALLO-BETA-LACTAMASE DOMAIN-CONTAINING"/>
    <property type="match status" value="1"/>
</dbReference>
<sequence length="242" mass="26427">MKVRQHGENFIQITQMGFVNFYLVREEDGFTLVDAGTTEGIAPQILKIAQGYNLPIVRLLLTHAHVDHVGALDTLHDLLPDAEVLVGARESRFLAGDMSLDKDEPQDQLRGGWPARKTRPTRLIHEGERVGSLEVIATPGHTPGHLSFLDTRDRTLIAGDAFQTMAKVAVTGTFVPLFPLVAQATWHKGLALESARKLRALEPTRLSAGHGPVVKNPLAAMDRAIEDHARKYGQSSVVAAAQ</sequence>
<dbReference type="Proteomes" id="UP000654345">
    <property type="component" value="Unassembled WGS sequence"/>
</dbReference>
<dbReference type="RefSeq" id="WP_201369132.1">
    <property type="nucleotide sequence ID" value="NZ_BNJG01000001.1"/>
</dbReference>
<evidence type="ECO:0000313" key="2">
    <source>
        <dbReference type="EMBL" id="GHO52202.1"/>
    </source>
</evidence>
<keyword evidence="3" id="KW-1185">Reference proteome</keyword>
<dbReference type="SMART" id="SM00849">
    <property type="entry name" value="Lactamase_B"/>
    <property type="match status" value="1"/>
</dbReference>
<name>A0ABQ3UHP1_9CHLR</name>
<gene>
    <name evidence="2" type="ORF">KSB_06770</name>
</gene>
<protein>
    <submittedName>
        <fullName evidence="2">MBL fold metallo-hydrolase</fullName>
    </submittedName>
</protein>
<dbReference type="InterPro" id="IPR036866">
    <property type="entry name" value="RibonucZ/Hydroxyglut_hydro"/>
</dbReference>
<accession>A0ABQ3UHP1</accession>
<feature type="domain" description="Metallo-beta-lactamase" evidence="1">
    <location>
        <begin position="18"/>
        <end position="210"/>
    </location>
</feature>
<dbReference type="InterPro" id="IPR001279">
    <property type="entry name" value="Metallo-B-lactamas"/>
</dbReference>
<dbReference type="Gene3D" id="3.60.15.10">
    <property type="entry name" value="Ribonuclease Z/Hydroxyacylglutathione hydrolase-like"/>
    <property type="match status" value="1"/>
</dbReference>
<proteinExistence type="predicted"/>
<dbReference type="SUPFAM" id="SSF56281">
    <property type="entry name" value="Metallo-hydrolase/oxidoreductase"/>
    <property type="match status" value="1"/>
</dbReference>
<organism evidence="2 3">
    <name type="scientific">Ktedonobacter robiniae</name>
    <dbReference type="NCBI Taxonomy" id="2778365"/>
    <lineage>
        <taxon>Bacteria</taxon>
        <taxon>Bacillati</taxon>
        <taxon>Chloroflexota</taxon>
        <taxon>Ktedonobacteria</taxon>
        <taxon>Ktedonobacterales</taxon>
        <taxon>Ktedonobacteraceae</taxon>
        <taxon>Ktedonobacter</taxon>
    </lineage>
</organism>
<evidence type="ECO:0000259" key="1">
    <source>
        <dbReference type="SMART" id="SM00849"/>
    </source>
</evidence>
<dbReference type="EMBL" id="BNJG01000001">
    <property type="protein sequence ID" value="GHO52202.1"/>
    <property type="molecule type" value="Genomic_DNA"/>
</dbReference>
<reference evidence="2 3" key="1">
    <citation type="journal article" date="2021" name="Int. J. Syst. Evol. Microbiol.">
        <title>Reticulibacter mediterranei gen. nov., sp. nov., within the new family Reticulibacteraceae fam. nov., and Ktedonospora formicarum gen. nov., sp. nov., Ktedonobacter robiniae sp. nov., Dictyobacter formicarum sp. nov. and Dictyobacter arantiisoli sp. nov., belonging to the class Ktedonobacteria.</title>
        <authorList>
            <person name="Yabe S."/>
            <person name="Zheng Y."/>
            <person name="Wang C.M."/>
            <person name="Sakai Y."/>
            <person name="Abe K."/>
            <person name="Yokota A."/>
            <person name="Donadio S."/>
            <person name="Cavaletti L."/>
            <person name="Monciardini P."/>
        </authorList>
    </citation>
    <scope>NUCLEOTIDE SEQUENCE [LARGE SCALE GENOMIC DNA]</scope>
    <source>
        <strain evidence="2 3">SOSP1-30</strain>
    </source>
</reference>
<dbReference type="CDD" id="cd07721">
    <property type="entry name" value="yflN-like_MBL-fold"/>
    <property type="match status" value="1"/>
</dbReference>
<dbReference type="Pfam" id="PF00753">
    <property type="entry name" value="Lactamase_B"/>
    <property type="match status" value="1"/>
</dbReference>
<dbReference type="InterPro" id="IPR050855">
    <property type="entry name" value="NDM-1-like"/>
</dbReference>
<evidence type="ECO:0000313" key="3">
    <source>
        <dbReference type="Proteomes" id="UP000654345"/>
    </source>
</evidence>
<dbReference type="PANTHER" id="PTHR42951:SF9">
    <property type="entry name" value="METAL-DEPENDENT HYDROLASE"/>
    <property type="match status" value="1"/>
</dbReference>
<comment type="caution">
    <text evidence="2">The sequence shown here is derived from an EMBL/GenBank/DDBJ whole genome shotgun (WGS) entry which is preliminary data.</text>
</comment>